<keyword evidence="4" id="KW-1185">Reference proteome</keyword>
<dbReference type="InterPro" id="IPR001466">
    <property type="entry name" value="Beta-lactam-related"/>
</dbReference>
<dbReference type="InterPro" id="IPR012338">
    <property type="entry name" value="Beta-lactam/transpept-like"/>
</dbReference>
<dbReference type="PANTHER" id="PTHR46825:SF9">
    <property type="entry name" value="BETA-LACTAMASE-RELATED DOMAIN-CONTAINING PROTEIN"/>
    <property type="match status" value="1"/>
</dbReference>
<dbReference type="SUPFAM" id="SSF56601">
    <property type="entry name" value="beta-lactamase/transpeptidase-like"/>
    <property type="match status" value="1"/>
</dbReference>
<name>A0ABX1W0Q2_9SPHI</name>
<evidence type="ECO:0000259" key="2">
    <source>
        <dbReference type="Pfam" id="PF00144"/>
    </source>
</evidence>
<dbReference type="Pfam" id="PF00144">
    <property type="entry name" value="Beta-lactamase"/>
    <property type="match status" value="1"/>
</dbReference>
<dbReference type="PANTHER" id="PTHR46825">
    <property type="entry name" value="D-ALANYL-D-ALANINE-CARBOXYPEPTIDASE/ENDOPEPTIDASE AMPH"/>
    <property type="match status" value="1"/>
</dbReference>
<evidence type="ECO:0000313" key="3">
    <source>
        <dbReference type="EMBL" id="NNU33804.1"/>
    </source>
</evidence>
<gene>
    <name evidence="3" type="ORF">HK413_06000</name>
</gene>
<reference evidence="3 4" key="1">
    <citation type="submission" date="2020-05" db="EMBL/GenBank/DDBJ databases">
        <authorList>
            <person name="Khan S.A."/>
            <person name="Jeon C.O."/>
            <person name="Chun B.H."/>
        </authorList>
    </citation>
    <scope>NUCLEOTIDE SEQUENCE [LARGE SCALE GENOMIC DNA]</scope>
    <source>
        <strain evidence="3 4">S1162</strain>
    </source>
</reference>
<feature type="domain" description="Beta-lactamase-related" evidence="2">
    <location>
        <begin position="42"/>
        <end position="143"/>
    </location>
</feature>
<organism evidence="3 4">
    <name type="scientific">Mucilaginibacter humi</name>
    <dbReference type="NCBI Taxonomy" id="2732510"/>
    <lineage>
        <taxon>Bacteria</taxon>
        <taxon>Pseudomonadati</taxon>
        <taxon>Bacteroidota</taxon>
        <taxon>Sphingobacteriia</taxon>
        <taxon>Sphingobacteriales</taxon>
        <taxon>Sphingobacteriaceae</taxon>
        <taxon>Mucilaginibacter</taxon>
    </lineage>
</organism>
<sequence>MIKTYTLLIFCALLFSVSATNAQTLPDSLTAKVDQLFAKWNNNTAPGCVAGIVRGDKLVYAKGFGLANPENGVPNTPESIFYMCSVSKQFAGYAIAMLANAGKVNLDNDIHTYLPRMADFGGRKITVKNLLNHTSGIRDDIGLSEFLA</sequence>
<feature type="chain" id="PRO_5046168257" evidence="1">
    <location>
        <begin position="23"/>
        <end position="148"/>
    </location>
</feature>
<comment type="caution">
    <text evidence="3">The sequence shown here is derived from an EMBL/GenBank/DDBJ whole genome shotgun (WGS) entry which is preliminary data.</text>
</comment>
<keyword evidence="1" id="KW-0732">Signal</keyword>
<accession>A0ABX1W0Q2</accession>
<dbReference type="InterPro" id="IPR050491">
    <property type="entry name" value="AmpC-like"/>
</dbReference>
<dbReference type="Proteomes" id="UP000566071">
    <property type="component" value="Unassembled WGS sequence"/>
</dbReference>
<protein>
    <submittedName>
        <fullName evidence="3">Beta-lactamase family protein</fullName>
    </submittedName>
</protein>
<feature type="signal peptide" evidence="1">
    <location>
        <begin position="1"/>
        <end position="22"/>
    </location>
</feature>
<dbReference type="RefSeq" id="WP_175269490.1">
    <property type="nucleotide sequence ID" value="NZ_JABFCR010000021.1"/>
</dbReference>
<evidence type="ECO:0000313" key="4">
    <source>
        <dbReference type="Proteomes" id="UP000566071"/>
    </source>
</evidence>
<dbReference type="Gene3D" id="3.40.710.10">
    <property type="entry name" value="DD-peptidase/beta-lactamase superfamily"/>
    <property type="match status" value="1"/>
</dbReference>
<evidence type="ECO:0000256" key="1">
    <source>
        <dbReference type="SAM" id="SignalP"/>
    </source>
</evidence>
<dbReference type="EMBL" id="JABFCR010000021">
    <property type="protein sequence ID" value="NNU33804.1"/>
    <property type="molecule type" value="Genomic_DNA"/>
</dbReference>
<proteinExistence type="predicted"/>